<comment type="caution">
    <text evidence="2">The sequence shown here is derived from an EMBL/GenBank/DDBJ whole genome shotgun (WGS) entry which is preliminary data.</text>
</comment>
<sequence length="295" mass="33452">MVNISKKVILITGASDGIGKETALELAKMKPKMIIMACRESDKAKQAHQLVCEQYTGNNKQDIVLEFIDLADLSSIKDFVSRLGNNSTIIDILINNAGVILNEKRQTKDGFEMQFGTNYLGHFLLTELLLQKSMILLNESNPARIINLSSHAMLFGHIDFQDVNFEKRKYCSWKAYTQSKLANVMYANYLDNTHKGLIANSVHPGMVRTQFAKNSGMFHVLDVMFYPIFYLLSNSPIQGAQTTIYLASNPNITKGGMYFMNSKPFTLLNNKESQDEEIQQQLYIYSKNAVEEYLK</sequence>
<dbReference type="GO" id="GO:0016491">
    <property type="term" value="F:oxidoreductase activity"/>
    <property type="evidence" value="ECO:0007669"/>
    <property type="project" value="UniProtKB-KW"/>
</dbReference>
<dbReference type="InterPro" id="IPR002347">
    <property type="entry name" value="SDR_fam"/>
</dbReference>
<keyword evidence="1" id="KW-0560">Oxidoreductase</keyword>
<name>A0A8H7R9Y5_9FUNG</name>
<evidence type="ECO:0000313" key="3">
    <source>
        <dbReference type="Proteomes" id="UP000650833"/>
    </source>
</evidence>
<dbReference type="InterPro" id="IPR036291">
    <property type="entry name" value="NAD(P)-bd_dom_sf"/>
</dbReference>
<dbReference type="SUPFAM" id="SSF51735">
    <property type="entry name" value="NAD(P)-binding Rossmann-fold domains"/>
    <property type="match status" value="1"/>
</dbReference>
<evidence type="ECO:0000256" key="1">
    <source>
        <dbReference type="ARBA" id="ARBA00023002"/>
    </source>
</evidence>
<protein>
    <submittedName>
        <fullName evidence="2">Uncharacterized protein</fullName>
    </submittedName>
</protein>
<dbReference type="Gene3D" id="3.40.50.720">
    <property type="entry name" value="NAD(P)-binding Rossmann-like Domain"/>
    <property type="match status" value="1"/>
</dbReference>
<dbReference type="OrthoDB" id="191139at2759"/>
<reference evidence="2" key="1">
    <citation type="submission" date="2020-12" db="EMBL/GenBank/DDBJ databases">
        <title>Metabolic potential, ecology and presence of endohyphal bacteria is reflected in genomic diversity of Mucoromycotina.</title>
        <authorList>
            <person name="Muszewska A."/>
            <person name="Okrasinska A."/>
            <person name="Steczkiewicz K."/>
            <person name="Drgas O."/>
            <person name="Orlowska M."/>
            <person name="Perlinska-Lenart U."/>
            <person name="Aleksandrzak-Piekarczyk T."/>
            <person name="Szatraj K."/>
            <person name="Zielenkiewicz U."/>
            <person name="Pilsyk S."/>
            <person name="Malc E."/>
            <person name="Mieczkowski P."/>
            <person name="Kruszewska J.S."/>
            <person name="Biernat P."/>
            <person name="Pawlowska J."/>
        </authorList>
    </citation>
    <scope>NUCLEOTIDE SEQUENCE</scope>
    <source>
        <strain evidence="2">CBS 226.32</strain>
    </source>
</reference>
<dbReference type="AlphaFoldDB" id="A0A8H7R9Y5"/>
<proteinExistence type="predicted"/>
<dbReference type="PANTHER" id="PTHR43157:SF31">
    <property type="entry name" value="PHOSPHATIDYLINOSITOL-GLYCAN BIOSYNTHESIS CLASS F PROTEIN"/>
    <property type="match status" value="1"/>
</dbReference>
<keyword evidence="3" id="KW-1185">Reference proteome</keyword>
<dbReference type="EMBL" id="JAEPRC010000148">
    <property type="protein sequence ID" value="KAG2206457.1"/>
    <property type="molecule type" value="Genomic_DNA"/>
</dbReference>
<dbReference type="PANTHER" id="PTHR43157">
    <property type="entry name" value="PHOSPHATIDYLINOSITOL-GLYCAN BIOSYNTHESIS CLASS F PROTEIN-RELATED"/>
    <property type="match status" value="1"/>
</dbReference>
<dbReference type="Pfam" id="PF00106">
    <property type="entry name" value="adh_short"/>
    <property type="match status" value="1"/>
</dbReference>
<dbReference type="Proteomes" id="UP000650833">
    <property type="component" value="Unassembled WGS sequence"/>
</dbReference>
<evidence type="ECO:0000313" key="2">
    <source>
        <dbReference type="EMBL" id="KAG2206457.1"/>
    </source>
</evidence>
<dbReference type="PRINTS" id="PR00081">
    <property type="entry name" value="GDHRDH"/>
</dbReference>
<organism evidence="2 3">
    <name type="scientific">Mucor plumbeus</name>
    <dbReference type="NCBI Taxonomy" id="97098"/>
    <lineage>
        <taxon>Eukaryota</taxon>
        <taxon>Fungi</taxon>
        <taxon>Fungi incertae sedis</taxon>
        <taxon>Mucoromycota</taxon>
        <taxon>Mucoromycotina</taxon>
        <taxon>Mucoromycetes</taxon>
        <taxon>Mucorales</taxon>
        <taxon>Mucorineae</taxon>
        <taxon>Mucoraceae</taxon>
        <taxon>Mucor</taxon>
    </lineage>
</organism>
<gene>
    <name evidence="2" type="ORF">INT46_001758</name>
</gene>
<dbReference type="CDD" id="cd05327">
    <property type="entry name" value="retinol-DH_like_SDR_c_like"/>
    <property type="match status" value="1"/>
</dbReference>
<accession>A0A8H7R9Y5</accession>